<keyword evidence="7" id="KW-0853">WD repeat</keyword>
<keyword evidence="15" id="KW-0539">Nucleus</keyword>
<evidence type="ECO:0000256" key="17">
    <source>
        <dbReference type="SAM" id="Coils"/>
    </source>
</evidence>
<dbReference type="InterPro" id="IPR037381">
    <property type="entry name" value="RFWD3"/>
</dbReference>
<keyword evidence="9" id="KW-0677">Repeat</keyword>
<dbReference type="PROSITE" id="PS50089">
    <property type="entry name" value="ZF_RING_2"/>
    <property type="match status" value="1"/>
</dbReference>
<evidence type="ECO:0000256" key="9">
    <source>
        <dbReference type="ARBA" id="ARBA00022737"/>
    </source>
</evidence>
<evidence type="ECO:0000259" key="19">
    <source>
        <dbReference type="PROSITE" id="PS50089"/>
    </source>
</evidence>
<comment type="catalytic activity">
    <reaction evidence="1">
        <text>S-ubiquitinyl-[E2 ubiquitin-conjugating enzyme]-L-cysteine + [acceptor protein]-L-lysine = [E2 ubiquitin-conjugating enzyme]-L-cysteine + N(6)-ubiquitinyl-[acceptor protein]-L-lysine.</text>
        <dbReference type="EC" id="2.3.2.27"/>
    </reaction>
</comment>
<feature type="domain" description="RING-type" evidence="19">
    <location>
        <begin position="96"/>
        <end position="141"/>
    </location>
</feature>
<dbReference type="Pfam" id="PF13639">
    <property type="entry name" value="zf-RING_2"/>
    <property type="match status" value="1"/>
</dbReference>
<keyword evidence="14" id="KW-0234">DNA repair</keyword>
<feature type="coiled-coil region" evidence="17">
    <location>
        <begin position="165"/>
        <end position="213"/>
    </location>
</feature>
<evidence type="ECO:0000256" key="11">
    <source>
        <dbReference type="ARBA" id="ARBA00022771"/>
    </source>
</evidence>
<reference evidence="21" key="1">
    <citation type="submission" date="2025-08" db="UniProtKB">
        <authorList>
            <consortium name="RefSeq"/>
        </authorList>
    </citation>
    <scope>IDENTIFICATION</scope>
</reference>
<evidence type="ECO:0000256" key="6">
    <source>
        <dbReference type="ARBA" id="ARBA00022490"/>
    </source>
</evidence>
<evidence type="ECO:0000256" key="13">
    <source>
        <dbReference type="ARBA" id="ARBA00022833"/>
    </source>
</evidence>
<dbReference type="SMART" id="SM00320">
    <property type="entry name" value="WD40"/>
    <property type="match status" value="3"/>
</dbReference>
<evidence type="ECO:0000256" key="8">
    <source>
        <dbReference type="ARBA" id="ARBA00022679"/>
    </source>
</evidence>
<dbReference type="InterPro" id="IPR001680">
    <property type="entry name" value="WD40_rpt"/>
</dbReference>
<evidence type="ECO:0000256" key="10">
    <source>
        <dbReference type="ARBA" id="ARBA00022763"/>
    </source>
</evidence>
<dbReference type="InterPro" id="IPR001841">
    <property type="entry name" value="Znf_RING"/>
</dbReference>
<keyword evidence="11 16" id="KW-0479">Metal-binding</keyword>
<gene>
    <name evidence="21" type="primary">LOC136071901</name>
</gene>
<evidence type="ECO:0000313" key="20">
    <source>
        <dbReference type="Proteomes" id="UP001652625"/>
    </source>
</evidence>
<keyword evidence="20" id="KW-1185">Reference proteome</keyword>
<dbReference type="GeneID" id="136071901"/>
<name>A0ABM4BX18_HYDVU</name>
<keyword evidence="17" id="KW-0175">Coiled coil</keyword>
<evidence type="ECO:0000256" key="14">
    <source>
        <dbReference type="ARBA" id="ARBA00023204"/>
    </source>
</evidence>
<dbReference type="RefSeq" id="XP_065653749.1">
    <property type="nucleotide sequence ID" value="XM_065797677.1"/>
</dbReference>
<dbReference type="PANTHER" id="PTHR16047:SF7">
    <property type="entry name" value="E3 UBIQUITIN-PROTEIN LIGASE RFWD3"/>
    <property type="match status" value="1"/>
</dbReference>
<dbReference type="InterPro" id="IPR015943">
    <property type="entry name" value="WD40/YVTN_repeat-like_dom_sf"/>
</dbReference>
<evidence type="ECO:0000256" key="1">
    <source>
        <dbReference type="ARBA" id="ARBA00000900"/>
    </source>
</evidence>
<evidence type="ECO:0000256" key="12">
    <source>
        <dbReference type="ARBA" id="ARBA00022786"/>
    </source>
</evidence>
<evidence type="ECO:0000313" key="21">
    <source>
        <dbReference type="RefSeq" id="XP_065653749.1"/>
    </source>
</evidence>
<dbReference type="InterPro" id="IPR013083">
    <property type="entry name" value="Znf_RING/FYVE/PHD"/>
</dbReference>
<evidence type="ECO:0000256" key="4">
    <source>
        <dbReference type="ARBA" id="ARBA00004906"/>
    </source>
</evidence>
<comment type="subcellular location">
    <subcellularLocation>
        <location evidence="3">Cytoplasm</location>
    </subcellularLocation>
    <subcellularLocation>
        <location evidence="2">Nucleus</location>
        <location evidence="2">PML body</location>
    </subcellularLocation>
</comment>
<dbReference type="Proteomes" id="UP001652625">
    <property type="component" value="Chromosome 05"/>
</dbReference>
<evidence type="ECO:0000256" key="2">
    <source>
        <dbReference type="ARBA" id="ARBA00004322"/>
    </source>
</evidence>
<keyword evidence="8" id="KW-0808">Transferase</keyword>
<evidence type="ECO:0000256" key="5">
    <source>
        <dbReference type="ARBA" id="ARBA00012483"/>
    </source>
</evidence>
<dbReference type="InterPro" id="IPR056527">
    <property type="entry name" value="WD40_RFWD3"/>
</dbReference>
<organism evidence="20 21">
    <name type="scientific">Hydra vulgaris</name>
    <name type="common">Hydra</name>
    <name type="synonym">Hydra attenuata</name>
    <dbReference type="NCBI Taxonomy" id="6087"/>
    <lineage>
        <taxon>Eukaryota</taxon>
        <taxon>Metazoa</taxon>
        <taxon>Cnidaria</taxon>
        <taxon>Hydrozoa</taxon>
        <taxon>Hydroidolina</taxon>
        <taxon>Anthoathecata</taxon>
        <taxon>Aplanulata</taxon>
        <taxon>Hydridae</taxon>
        <taxon>Hydra</taxon>
    </lineage>
</organism>
<comment type="pathway">
    <text evidence="4">Protein modification; protein ubiquitination.</text>
</comment>
<feature type="region of interest" description="Disordered" evidence="18">
    <location>
        <begin position="60"/>
        <end position="80"/>
    </location>
</feature>
<evidence type="ECO:0000256" key="15">
    <source>
        <dbReference type="ARBA" id="ARBA00023242"/>
    </source>
</evidence>
<evidence type="ECO:0000256" key="16">
    <source>
        <dbReference type="PROSITE-ProRule" id="PRU00175"/>
    </source>
</evidence>
<dbReference type="Pfam" id="PF23419">
    <property type="entry name" value="WD40_RFWD3"/>
    <property type="match status" value="1"/>
</dbReference>
<dbReference type="SUPFAM" id="SSF50978">
    <property type="entry name" value="WD40 repeat-like"/>
    <property type="match status" value="1"/>
</dbReference>
<dbReference type="SUPFAM" id="SSF57850">
    <property type="entry name" value="RING/U-box"/>
    <property type="match status" value="1"/>
</dbReference>
<evidence type="ECO:0000256" key="7">
    <source>
        <dbReference type="ARBA" id="ARBA00022574"/>
    </source>
</evidence>
<dbReference type="EC" id="2.3.2.27" evidence="5"/>
<protein>
    <recommendedName>
        <fullName evidence="5">RING-type E3 ubiquitin transferase</fullName>
        <ecNumber evidence="5">2.3.2.27</ecNumber>
    </recommendedName>
</protein>
<dbReference type="PANTHER" id="PTHR16047">
    <property type="entry name" value="RFWD3 PROTEIN"/>
    <property type="match status" value="1"/>
</dbReference>
<dbReference type="CDD" id="cd16450">
    <property type="entry name" value="mRING-C3HGC3_RFWD3"/>
    <property type="match status" value="1"/>
</dbReference>
<dbReference type="Gene3D" id="2.130.10.10">
    <property type="entry name" value="YVTN repeat-like/Quinoprotein amine dehydrogenase"/>
    <property type="match status" value="1"/>
</dbReference>
<evidence type="ECO:0000256" key="3">
    <source>
        <dbReference type="ARBA" id="ARBA00004496"/>
    </source>
</evidence>
<keyword evidence="12" id="KW-0833">Ubl conjugation pathway</keyword>
<keyword evidence="6" id="KW-0963">Cytoplasm</keyword>
<dbReference type="Gene3D" id="3.30.40.10">
    <property type="entry name" value="Zinc/RING finger domain, C3HC4 (zinc finger)"/>
    <property type="match status" value="1"/>
</dbReference>
<sequence>MSCQRRNPRRGINFQLGSNEVHEAENVVVVLEGSNENQSILIDNNTNLNDSSEIRITEEKCNSESQTTPGLMKNGIPMNEDGKDIREDSIDEEQSCPVCFEEWTNSGKHRLCSLNCGHLFGRSCIERWIKEQRNKNCPQCKHPSKLKDIRNIYAKHLKVLDTTDRDQAQKELIEERYRRSRAEENEAKALLQCQLLRAEMERLRREVEKQTSSCSTSSSRNSNQSSVFIANSQDMCPLRQPLATVSSSHISSSRAFVFQKTLQVSTKEARTLAFDKSNMMITVSKPSPNQLFKGYGVLKVSSLDSRCSEFISIHQNVIRDSKFNNTCDRLLLTASTDKTIKVSNMLSNSVVISYNCPGPVWACGWNETNTNIIYAGIQNGECCIYDIRQTNEMLMSIRPRFGAYPIVSLSYVPASEESLSMCCEGVLFGTLQGGWFMHKDDVHNYSDRQLLFPEGSSFGLYFEPKTRYCMLSQRPSKKTSRVTHMICSLSGDGSENNPIRTNLVQQCYGGCSAQSLTRSCIFPNPDDPTQLMVCAGDESSSSVIVWDGLRGKQMQTLTNAGGTVFDVLSFQAHDSNFLASLTETKLSFYKWQ</sequence>
<accession>A0ABM4BX18</accession>
<dbReference type="InterPro" id="IPR036322">
    <property type="entry name" value="WD40_repeat_dom_sf"/>
</dbReference>
<dbReference type="SMART" id="SM00184">
    <property type="entry name" value="RING"/>
    <property type="match status" value="1"/>
</dbReference>
<keyword evidence="11 16" id="KW-0863">Zinc-finger</keyword>
<keyword evidence="10" id="KW-0227">DNA damage</keyword>
<proteinExistence type="predicted"/>
<keyword evidence="13" id="KW-0862">Zinc</keyword>
<evidence type="ECO:0000256" key="18">
    <source>
        <dbReference type="SAM" id="MobiDB-lite"/>
    </source>
</evidence>